<feature type="site" description="Transition state stabilizer" evidence="2">
    <location>
        <position position="161"/>
    </location>
</feature>
<dbReference type="EMBL" id="CP007243">
    <property type="protein sequence ID" value="AIA30501.1"/>
    <property type="molecule type" value="Genomic_DNA"/>
</dbReference>
<reference evidence="3 4" key="2">
    <citation type="journal article" date="2015" name="Biomed. Res. Int.">
        <title>Effects of Arsenite Resistance on the Growth and Functional Gene Expression of Leptospirillum ferriphilum and Acidithiobacillus thiooxidans in Pure Culture and Coculture.</title>
        <authorList>
            <person name="Jiang H."/>
            <person name="Liang Y."/>
            <person name="Yin H."/>
            <person name="Xiao Y."/>
            <person name="Guo X."/>
            <person name="Xu Y."/>
            <person name="Hu Q."/>
            <person name="Liu H."/>
            <person name="Liu X."/>
        </authorList>
    </citation>
    <scope>NUCLEOTIDE SEQUENCE [LARGE SCALE GENOMIC DNA]</scope>
    <source>
        <strain evidence="3 4">YSK</strain>
    </source>
</reference>
<keyword evidence="4" id="KW-1185">Reference proteome</keyword>
<dbReference type="PANTHER" id="PTHR43475:SF1">
    <property type="entry name" value="METHYLTHIORIBOSE-1-PHOSPHATE ISOMERASE"/>
    <property type="match status" value="1"/>
</dbReference>
<dbReference type="GO" id="GO:0019509">
    <property type="term" value="P:L-methionine salvage from methylthioadenosine"/>
    <property type="evidence" value="ECO:0007669"/>
    <property type="project" value="UniProtKB-UniRule"/>
</dbReference>
<organism evidence="3 4">
    <name type="scientific">Leptospirillum ferriphilum YSK</name>
    <dbReference type="NCBI Taxonomy" id="1441628"/>
    <lineage>
        <taxon>Bacteria</taxon>
        <taxon>Pseudomonadati</taxon>
        <taxon>Nitrospirota</taxon>
        <taxon>Nitrospiria</taxon>
        <taxon>Nitrospirales</taxon>
        <taxon>Nitrospiraceae</taxon>
        <taxon>Leptospirillum</taxon>
    </lineage>
</organism>
<feature type="binding site" evidence="2">
    <location>
        <position position="93"/>
    </location>
    <ligand>
        <name>substrate</name>
    </ligand>
</feature>
<dbReference type="GO" id="GO:0046523">
    <property type="term" value="F:S-methyl-5-thioribose-1-phosphate isomerase activity"/>
    <property type="evidence" value="ECO:0007669"/>
    <property type="project" value="UniProtKB-UniRule"/>
</dbReference>
<dbReference type="EC" id="5.3.1.23" evidence="2"/>
<feature type="active site" description="Proton donor" evidence="2">
    <location>
        <position position="241"/>
    </location>
</feature>
<keyword evidence="2" id="KW-0486">Methionine biosynthesis</keyword>
<feature type="binding site" evidence="2">
    <location>
        <begin position="50"/>
        <end position="52"/>
    </location>
    <ligand>
        <name>substrate</name>
    </ligand>
</feature>
<keyword evidence="1 2" id="KW-0413">Isomerase</keyword>
<evidence type="ECO:0000313" key="3">
    <source>
        <dbReference type="EMBL" id="AIA30501.1"/>
    </source>
</evidence>
<dbReference type="FunFam" id="3.40.50.10470:FF:000006">
    <property type="entry name" value="Methylthioribose-1-phosphate isomerase"/>
    <property type="match status" value="1"/>
</dbReference>
<dbReference type="SUPFAM" id="SSF100950">
    <property type="entry name" value="NagB/RpiA/CoA transferase-like"/>
    <property type="match status" value="1"/>
</dbReference>
<dbReference type="InterPro" id="IPR037171">
    <property type="entry name" value="NagB/RpiA_transferase-like"/>
</dbReference>
<accession>A0A059XYY0</accession>
<dbReference type="Gene3D" id="1.20.120.420">
    <property type="entry name" value="translation initiation factor eif-2b, domain 1"/>
    <property type="match status" value="1"/>
</dbReference>
<dbReference type="AlphaFoldDB" id="A0A059XYY0"/>
<comment type="function">
    <text evidence="2">Catalyzes the interconversion of methylthioribose-1-phosphate (MTR-1-P) into methylthioribulose-1-phosphate (MTRu-1-P).</text>
</comment>
<dbReference type="RefSeq" id="WP_203225156.1">
    <property type="nucleotide sequence ID" value="NZ_CP007243.1"/>
</dbReference>
<dbReference type="HOGENOM" id="CLU_016218_1_2_0"/>
<feature type="binding site" evidence="2">
    <location>
        <begin position="251"/>
        <end position="252"/>
    </location>
    <ligand>
        <name>substrate</name>
    </ligand>
</feature>
<dbReference type="InterPro" id="IPR027363">
    <property type="entry name" value="M1Pi_N"/>
</dbReference>
<dbReference type="PANTHER" id="PTHR43475">
    <property type="entry name" value="METHYLTHIORIBOSE-1-PHOSPHATE ISOMERASE"/>
    <property type="match status" value="1"/>
</dbReference>
<dbReference type="NCBIfam" id="TIGR00524">
    <property type="entry name" value="eIF-2B_rel"/>
    <property type="match status" value="1"/>
</dbReference>
<dbReference type="HAMAP" id="MF_01678">
    <property type="entry name" value="Salvage_MtnA"/>
    <property type="match status" value="1"/>
</dbReference>
<dbReference type="NCBIfam" id="NF004326">
    <property type="entry name" value="PRK05720.1"/>
    <property type="match status" value="1"/>
</dbReference>
<comment type="catalytic activity">
    <reaction evidence="2">
        <text>5-(methylsulfanyl)-alpha-D-ribose 1-phosphate = 5-(methylsulfanyl)-D-ribulose 1-phosphate</text>
        <dbReference type="Rhea" id="RHEA:19989"/>
        <dbReference type="ChEBI" id="CHEBI:58533"/>
        <dbReference type="ChEBI" id="CHEBI:58548"/>
        <dbReference type="EC" id="5.3.1.23"/>
    </reaction>
</comment>
<proteinExistence type="inferred from homology"/>
<comment type="pathway">
    <text evidence="2">Amino-acid biosynthesis; L-methionine biosynthesis via salvage pathway; L-methionine from S-methyl-5-thio-alpha-D-ribose 1-phosphate: step 1/6.</text>
</comment>
<dbReference type="InterPro" id="IPR042529">
    <property type="entry name" value="IF_2B-like_C"/>
</dbReference>
<dbReference type="InterPro" id="IPR011559">
    <property type="entry name" value="Initiation_fac_2B_a/b/d"/>
</dbReference>
<evidence type="ECO:0000256" key="2">
    <source>
        <dbReference type="HAMAP-Rule" id="MF_01678"/>
    </source>
</evidence>
<name>A0A059XYY0_9BACT</name>
<dbReference type="InterPro" id="IPR005251">
    <property type="entry name" value="IF-M1Pi"/>
</dbReference>
<keyword evidence="2" id="KW-0028">Amino-acid biosynthesis</keyword>
<sequence length="350" mass="37598">MIDAVRWVRTPENQHEVHVLDQRLLPLRTEFMVCRTASDMATAIRDMVVRGAPAIGIAAAFGVALGSQSWNPGAGFSYQQHMEETTRLLGATRPTAVNLFWALERMRALWATPVIGDPSGLTGSLFLEAQSIKDEDIRMNRKMGDHGQALLPDSATVLTHCNAGALATGGFGTALGVIRAAVSAGKTIRVFADETRPYLQGARLTAYELVEDGIPTTLITDGMGASLMAKKKIDAVIVGADRVTANGDVANKIGTYALAVLARAHGIPFYVAAPFSTIDFSLQSGSQIPIEERSPREITHFGPDVRIAPEGVSVYNPAFDVTPGEFITAIITEKGVFRPDEIRQLAPKSN</sequence>
<reference evidence="4" key="1">
    <citation type="submission" date="2014-02" db="EMBL/GenBank/DDBJ databases">
        <title>Complete genome sequence and comparative genomic analysis of the nitrogen-fixing bacterium Leptospirillum ferriphilum YSK.</title>
        <authorList>
            <person name="Guo X."/>
            <person name="Yin H."/>
            <person name="Liang Y."/>
            <person name="Hu Q."/>
            <person name="Ma L."/>
            <person name="Xiao Y."/>
            <person name="Zhang X."/>
            <person name="Qiu G."/>
            <person name="Liu X."/>
        </authorList>
    </citation>
    <scope>NUCLEOTIDE SEQUENCE [LARGE SCALE GENOMIC DNA]</scope>
    <source>
        <strain evidence="4">YSK</strain>
    </source>
</reference>
<dbReference type="Proteomes" id="UP000027059">
    <property type="component" value="Chromosome"/>
</dbReference>
<dbReference type="Pfam" id="PF01008">
    <property type="entry name" value="IF-2B"/>
    <property type="match status" value="1"/>
</dbReference>
<dbReference type="UniPathway" id="UPA00904">
    <property type="reaction ID" value="UER00874"/>
</dbReference>
<dbReference type="KEGG" id="lfp:Y981_06170"/>
<evidence type="ECO:0000313" key="4">
    <source>
        <dbReference type="Proteomes" id="UP000027059"/>
    </source>
</evidence>
<dbReference type="NCBIfam" id="TIGR00512">
    <property type="entry name" value="salvage_mtnA"/>
    <property type="match status" value="1"/>
</dbReference>
<dbReference type="Gene3D" id="3.40.50.10470">
    <property type="entry name" value="Translation initiation factor eif-2b, domain 2"/>
    <property type="match status" value="1"/>
</dbReference>
<feature type="binding site" evidence="2">
    <location>
        <position position="200"/>
    </location>
    <ligand>
        <name>substrate</name>
    </ligand>
</feature>
<dbReference type="FunFam" id="1.20.120.420:FF:000003">
    <property type="entry name" value="Methylthioribose-1-phosphate isomerase"/>
    <property type="match status" value="1"/>
</dbReference>
<protein>
    <recommendedName>
        <fullName evidence="2">Methylthioribose-1-phosphate isomerase</fullName>
        <shortName evidence="2">M1Pi</shortName>
        <shortName evidence="2">MTR-1-P isomerase</shortName>
        <ecNumber evidence="2">5.3.1.23</ecNumber>
    </recommendedName>
    <alternativeName>
        <fullName evidence="2">S-methyl-5-thioribose-1-phosphate isomerase</fullName>
    </alternativeName>
</protein>
<comment type="similarity">
    <text evidence="2">Belongs to the EIF-2B alpha/beta/delta subunits family. MtnA subfamily.</text>
</comment>
<gene>
    <name evidence="2 3" type="primary">mtnA</name>
    <name evidence="3" type="ORF">Y981_06170</name>
</gene>
<evidence type="ECO:0000256" key="1">
    <source>
        <dbReference type="ARBA" id="ARBA00023235"/>
    </source>
</evidence>
<dbReference type="InterPro" id="IPR000649">
    <property type="entry name" value="IF-2B-related"/>
</dbReference>